<dbReference type="SUPFAM" id="SSF81653">
    <property type="entry name" value="Calcium ATPase, transduction domain A"/>
    <property type="match status" value="1"/>
</dbReference>
<dbReference type="Pfam" id="PF00122">
    <property type="entry name" value="E1-E2_ATPase"/>
    <property type="match status" value="1"/>
</dbReference>
<evidence type="ECO:0000256" key="14">
    <source>
        <dbReference type="ARBA" id="ARBA00023136"/>
    </source>
</evidence>
<evidence type="ECO:0000256" key="9">
    <source>
        <dbReference type="ARBA" id="ARBA00022840"/>
    </source>
</evidence>
<evidence type="ECO:0000256" key="6">
    <source>
        <dbReference type="ARBA" id="ARBA00022723"/>
    </source>
</evidence>
<dbReference type="Gene3D" id="3.40.50.1000">
    <property type="entry name" value="HAD superfamily/HAD-like"/>
    <property type="match status" value="1"/>
</dbReference>
<dbReference type="PROSITE" id="PS00154">
    <property type="entry name" value="ATPASE_E1_E2"/>
    <property type="match status" value="1"/>
</dbReference>
<dbReference type="InterPro" id="IPR059000">
    <property type="entry name" value="ATPase_P-type_domA"/>
</dbReference>
<feature type="domain" description="P-type ATPase A" evidence="17">
    <location>
        <begin position="1"/>
        <end position="49"/>
    </location>
</feature>
<dbReference type="InterPro" id="IPR023214">
    <property type="entry name" value="HAD_sf"/>
</dbReference>
<dbReference type="Gene3D" id="2.70.150.10">
    <property type="entry name" value="Calcium-transporting ATPase, cytoplasmic transduction domain A"/>
    <property type="match status" value="1"/>
</dbReference>
<dbReference type="SFLD" id="SFLDG00002">
    <property type="entry name" value="C1.7:_P-type_atpase_like"/>
    <property type="match status" value="1"/>
</dbReference>
<feature type="transmembrane region" description="Helical" evidence="16">
    <location>
        <begin position="429"/>
        <end position="451"/>
    </location>
</feature>
<dbReference type="Gene3D" id="3.40.1110.10">
    <property type="entry name" value="Calcium-transporting ATPase, cytoplasmic domain N"/>
    <property type="match status" value="2"/>
</dbReference>
<dbReference type="Proteomes" id="UP000231450">
    <property type="component" value="Unassembled WGS sequence"/>
</dbReference>
<dbReference type="InterPro" id="IPR008250">
    <property type="entry name" value="ATPase_P-typ_transduc_dom_A_sf"/>
</dbReference>
<evidence type="ECO:0000256" key="5">
    <source>
        <dbReference type="ARBA" id="ARBA00022692"/>
    </source>
</evidence>
<dbReference type="InterPro" id="IPR044492">
    <property type="entry name" value="P_typ_ATPase_HD_dom"/>
</dbReference>
<reference evidence="19" key="1">
    <citation type="submission" date="2017-09" db="EMBL/GenBank/DDBJ databases">
        <title>Depth-based differentiation of microbial function through sediment-hosted aquifers and enrichment of novel symbionts in the deep terrestrial subsurface.</title>
        <authorList>
            <person name="Probst A.J."/>
            <person name="Ladd B."/>
            <person name="Jarett J.K."/>
            <person name="Geller-Mcgrath D.E."/>
            <person name="Sieber C.M.K."/>
            <person name="Emerson J.B."/>
            <person name="Anantharaman K."/>
            <person name="Thomas B.C."/>
            <person name="Malmstrom R."/>
            <person name="Stieglmeier M."/>
            <person name="Klingl A."/>
            <person name="Woyke T."/>
            <person name="Ryan C.M."/>
            <person name="Banfield J.F."/>
        </authorList>
    </citation>
    <scope>NUCLEOTIDE SEQUENCE [LARGE SCALE GENOMIC DNA]</scope>
</reference>
<dbReference type="GO" id="GO:0005507">
    <property type="term" value="F:copper ion binding"/>
    <property type="evidence" value="ECO:0007669"/>
    <property type="project" value="TreeGrafter"/>
</dbReference>
<evidence type="ECO:0000256" key="2">
    <source>
        <dbReference type="ARBA" id="ARBA00006024"/>
    </source>
</evidence>
<dbReference type="PANTHER" id="PTHR43520">
    <property type="entry name" value="ATP7, ISOFORM B"/>
    <property type="match status" value="1"/>
</dbReference>
<dbReference type="EMBL" id="PFDW01000033">
    <property type="protein sequence ID" value="PJE58291.1"/>
    <property type="molecule type" value="Genomic_DNA"/>
</dbReference>
<comment type="similarity">
    <text evidence="2">Belongs to the cation transport ATPase (P-type) (TC 3.A.3) family. Type IB subfamily.</text>
</comment>
<dbReference type="Pfam" id="PF00702">
    <property type="entry name" value="Hydrolase"/>
    <property type="match status" value="1"/>
</dbReference>
<evidence type="ECO:0000256" key="7">
    <source>
        <dbReference type="ARBA" id="ARBA00022741"/>
    </source>
</evidence>
<proteinExistence type="inferred from homology"/>
<keyword evidence="8" id="KW-0187">Copper transport</keyword>
<keyword evidence="14 16" id="KW-0472">Membrane</keyword>
<evidence type="ECO:0000256" key="11">
    <source>
        <dbReference type="ARBA" id="ARBA00022989"/>
    </source>
</evidence>
<accession>A0A2M8KEE0</accession>
<keyword evidence="13" id="KW-0406">Ion transport</keyword>
<dbReference type="SFLD" id="SFLDF00027">
    <property type="entry name" value="p-type_atpase"/>
    <property type="match status" value="1"/>
</dbReference>
<name>A0A2M8KEE0_9BACT</name>
<dbReference type="InterPro" id="IPR023299">
    <property type="entry name" value="ATPase_P-typ_cyto_dom_N"/>
</dbReference>
<comment type="catalytic activity">
    <reaction evidence="15">
        <text>Cu(+)(in) + ATP + H2O = Cu(+)(out) + ADP + phosphate + H(+)</text>
        <dbReference type="Rhea" id="RHEA:25792"/>
        <dbReference type="ChEBI" id="CHEBI:15377"/>
        <dbReference type="ChEBI" id="CHEBI:15378"/>
        <dbReference type="ChEBI" id="CHEBI:30616"/>
        <dbReference type="ChEBI" id="CHEBI:43474"/>
        <dbReference type="ChEBI" id="CHEBI:49552"/>
        <dbReference type="ChEBI" id="CHEBI:456216"/>
        <dbReference type="EC" id="7.2.2.8"/>
    </reaction>
</comment>
<organism evidence="18 19">
    <name type="scientific">Candidatus Portnoybacteria bacterium CG10_big_fil_rev_8_21_14_0_10_36_7</name>
    <dbReference type="NCBI Taxonomy" id="1974812"/>
    <lineage>
        <taxon>Bacteria</taxon>
        <taxon>Candidatus Portnoyibacteriota</taxon>
    </lineage>
</organism>
<keyword evidence="7" id="KW-0547">Nucleotide-binding</keyword>
<dbReference type="GO" id="GO:0016020">
    <property type="term" value="C:membrane"/>
    <property type="evidence" value="ECO:0007669"/>
    <property type="project" value="InterPro"/>
</dbReference>
<evidence type="ECO:0000313" key="19">
    <source>
        <dbReference type="Proteomes" id="UP000231450"/>
    </source>
</evidence>
<comment type="caution">
    <text evidence="18">The sequence shown here is derived from an EMBL/GenBank/DDBJ whole genome shotgun (WGS) entry which is preliminary data.</text>
</comment>
<dbReference type="GO" id="GO:0043682">
    <property type="term" value="F:P-type divalent copper transporter activity"/>
    <property type="evidence" value="ECO:0007669"/>
    <property type="project" value="TreeGrafter"/>
</dbReference>
<dbReference type="GO" id="GO:0005524">
    <property type="term" value="F:ATP binding"/>
    <property type="evidence" value="ECO:0007669"/>
    <property type="project" value="UniProtKB-KW"/>
</dbReference>
<evidence type="ECO:0000256" key="4">
    <source>
        <dbReference type="ARBA" id="ARBA00022448"/>
    </source>
</evidence>
<dbReference type="InterPro" id="IPR018303">
    <property type="entry name" value="ATPase_P-typ_P_site"/>
</dbReference>
<keyword evidence="12" id="KW-0186">Copper</keyword>
<evidence type="ECO:0000256" key="13">
    <source>
        <dbReference type="ARBA" id="ARBA00023065"/>
    </source>
</evidence>
<dbReference type="InterPro" id="IPR001757">
    <property type="entry name" value="P_typ_ATPase"/>
</dbReference>
<evidence type="ECO:0000256" key="12">
    <source>
        <dbReference type="ARBA" id="ARBA00023008"/>
    </source>
</evidence>
<evidence type="ECO:0000256" key="10">
    <source>
        <dbReference type="ARBA" id="ARBA00022967"/>
    </source>
</evidence>
<dbReference type="AlphaFoldDB" id="A0A2M8KEE0"/>
<evidence type="ECO:0000256" key="1">
    <source>
        <dbReference type="ARBA" id="ARBA00004127"/>
    </source>
</evidence>
<dbReference type="NCBIfam" id="TIGR01494">
    <property type="entry name" value="ATPase_P-type"/>
    <property type="match status" value="2"/>
</dbReference>
<dbReference type="InterPro" id="IPR036412">
    <property type="entry name" value="HAD-like_sf"/>
</dbReference>
<evidence type="ECO:0000256" key="3">
    <source>
        <dbReference type="ARBA" id="ARBA00012517"/>
    </source>
</evidence>
<protein>
    <recommendedName>
        <fullName evidence="3">P-type Cu(+) transporter</fullName>
        <ecNumber evidence="3">7.2.2.8</ecNumber>
    </recommendedName>
</protein>
<dbReference type="SFLD" id="SFLDS00003">
    <property type="entry name" value="Haloacid_Dehalogenase"/>
    <property type="match status" value="1"/>
</dbReference>
<feature type="transmembrane region" description="Helical" evidence="16">
    <location>
        <begin position="65"/>
        <end position="87"/>
    </location>
</feature>
<evidence type="ECO:0000259" key="17">
    <source>
        <dbReference type="Pfam" id="PF00122"/>
    </source>
</evidence>
<dbReference type="GO" id="GO:0055070">
    <property type="term" value="P:copper ion homeostasis"/>
    <property type="evidence" value="ECO:0007669"/>
    <property type="project" value="TreeGrafter"/>
</dbReference>
<keyword evidence="11 16" id="KW-1133">Transmembrane helix</keyword>
<evidence type="ECO:0000313" key="18">
    <source>
        <dbReference type="EMBL" id="PJE58291.1"/>
    </source>
</evidence>
<dbReference type="GO" id="GO:0140581">
    <property type="term" value="F:P-type monovalent copper transporter activity"/>
    <property type="evidence" value="ECO:0007669"/>
    <property type="project" value="UniProtKB-EC"/>
</dbReference>
<dbReference type="InterPro" id="IPR023298">
    <property type="entry name" value="ATPase_P-typ_TM_dom_sf"/>
</dbReference>
<dbReference type="SUPFAM" id="SSF56784">
    <property type="entry name" value="HAD-like"/>
    <property type="match status" value="1"/>
</dbReference>
<dbReference type="FunFam" id="3.40.50.1000:FF:000144">
    <property type="entry name" value="copper-transporting ATPase 1 isoform X2"/>
    <property type="match status" value="1"/>
</dbReference>
<dbReference type="EC" id="7.2.2.8" evidence="3"/>
<dbReference type="GO" id="GO:0016887">
    <property type="term" value="F:ATP hydrolysis activity"/>
    <property type="evidence" value="ECO:0007669"/>
    <property type="project" value="InterPro"/>
</dbReference>
<dbReference type="CDD" id="cd02094">
    <property type="entry name" value="P-type_ATPase_Cu-like"/>
    <property type="match status" value="1"/>
</dbReference>
<keyword evidence="10" id="KW-1278">Translocase</keyword>
<evidence type="ECO:0000256" key="16">
    <source>
        <dbReference type="SAM" id="Phobius"/>
    </source>
</evidence>
<dbReference type="PRINTS" id="PR00119">
    <property type="entry name" value="CATATPASE"/>
</dbReference>
<feature type="transmembrane region" description="Helical" evidence="16">
    <location>
        <begin position="457"/>
        <end position="476"/>
    </location>
</feature>
<dbReference type="NCBIfam" id="TIGR01511">
    <property type="entry name" value="ATPase-IB1_Cu"/>
    <property type="match status" value="1"/>
</dbReference>
<sequence length="482" mass="51457">MVTGESMPIDKKMGDIVIGATINKTGAFKFEATKIGSETFLSQIVKMVEQAQGSKAPIQRLADIISGYFVPIVIVISIITFTIWFAAGFGFTISLINFVAVLIIACPCALGLATPTAIMVGTGKGAEHGIIFRDASSLETAHKLNVIVFDKTGTLTNGEPAVIGIIPFNESKKNILEISASLEKQSEHPIAKAIVELAASIGQNSSHPLDKAIRDEAKNEKIILSTVKNFNAMPGHGLEGIITINNQDQKFYFGNRRLMSSKNIDVSNHAKEIEKFEEEGNTAMILSNELQALGMITVSDTLKDGSKEAVKSLHNLGLKVIMITGDNQRTAKAIAKEVGIDDVLADVLPQDKSGKIKELQASGLKVAMVGDGINDSPALAQADIGISLGTGTDVSIESSNITLVSGDLRGVVSALSLSKRTMRNIKQNLFWAFGYNIVLIPVAAGILYPIWKITLNPILAAGAMAASSISVVLNSLRLKRFK</sequence>
<dbReference type="PANTHER" id="PTHR43520:SF8">
    <property type="entry name" value="P-TYPE CU(+) TRANSPORTER"/>
    <property type="match status" value="1"/>
</dbReference>
<keyword evidence="4" id="KW-0813">Transport</keyword>
<keyword evidence="9" id="KW-0067">ATP-binding</keyword>
<comment type="subcellular location">
    <subcellularLocation>
        <location evidence="1">Endomembrane system</location>
        <topology evidence="1">Multi-pass membrane protein</topology>
    </subcellularLocation>
</comment>
<dbReference type="GO" id="GO:0012505">
    <property type="term" value="C:endomembrane system"/>
    <property type="evidence" value="ECO:0007669"/>
    <property type="project" value="UniProtKB-SubCell"/>
</dbReference>
<evidence type="ECO:0000256" key="8">
    <source>
        <dbReference type="ARBA" id="ARBA00022796"/>
    </source>
</evidence>
<dbReference type="SUPFAM" id="SSF81660">
    <property type="entry name" value="Metal cation-transporting ATPase, ATP-binding domain N"/>
    <property type="match status" value="1"/>
</dbReference>
<keyword evidence="5 16" id="KW-0812">Transmembrane</keyword>
<evidence type="ECO:0000256" key="15">
    <source>
        <dbReference type="ARBA" id="ARBA00049289"/>
    </source>
</evidence>
<keyword evidence="6" id="KW-0479">Metal-binding</keyword>
<gene>
    <name evidence="18" type="ORF">COU81_01565</name>
</gene>
<dbReference type="SUPFAM" id="SSF81665">
    <property type="entry name" value="Calcium ATPase, transmembrane domain M"/>
    <property type="match status" value="1"/>
</dbReference>
<feature type="transmembrane region" description="Helical" evidence="16">
    <location>
        <begin position="93"/>
        <end position="114"/>
    </location>
</feature>